<feature type="transmembrane region" description="Helical" evidence="2">
    <location>
        <begin position="293"/>
        <end position="314"/>
    </location>
</feature>
<dbReference type="EMBL" id="JAACJJ010000001">
    <property type="protein sequence ID" value="KAF5331005.1"/>
    <property type="molecule type" value="Genomic_DNA"/>
</dbReference>
<evidence type="ECO:0000313" key="4">
    <source>
        <dbReference type="EMBL" id="KAF5331005.1"/>
    </source>
</evidence>
<protein>
    <recommendedName>
        <fullName evidence="6">Mid2 domain-containing protein</fullName>
    </recommendedName>
</protein>
<comment type="caution">
    <text evidence="4">The sequence shown here is derived from an EMBL/GenBank/DDBJ whole genome shotgun (WGS) entry which is preliminary data.</text>
</comment>
<evidence type="ECO:0000313" key="5">
    <source>
        <dbReference type="Proteomes" id="UP000567179"/>
    </source>
</evidence>
<dbReference type="AlphaFoldDB" id="A0A8H5BX11"/>
<reference evidence="4 5" key="1">
    <citation type="journal article" date="2020" name="ISME J.">
        <title>Uncovering the hidden diversity of litter-decomposition mechanisms in mushroom-forming fungi.</title>
        <authorList>
            <person name="Floudas D."/>
            <person name="Bentzer J."/>
            <person name="Ahren D."/>
            <person name="Johansson T."/>
            <person name="Persson P."/>
            <person name="Tunlid A."/>
        </authorList>
    </citation>
    <scope>NUCLEOTIDE SEQUENCE [LARGE SCALE GENOMIC DNA]</scope>
    <source>
        <strain evidence="4 5">CBS 101986</strain>
    </source>
</reference>
<feature type="signal peptide" evidence="3">
    <location>
        <begin position="1"/>
        <end position="24"/>
    </location>
</feature>
<feature type="compositionally biased region" description="Polar residues" evidence="1">
    <location>
        <begin position="384"/>
        <end position="408"/>
    </location>
</feature>
<keyword evidence="2" id="KW-0812">Transmembrane</keyword>
<feature type="region of interest" description="Disordered" evidence="1">
    <location>
        <begin position="384"/>
        <end position="412"/>
    </location>
</feature>
<evidence type="ECO:0008006" key="6">
    <source>
        <dbReference type="Google" id="ProtNLM"/>
    </source>
</evidence>
<dbReference type="Gene3D" id="2.60.120.260">
    <property type="entry name" value="Galactose-binding domain-like"/>
    <property type="match status" value="1"/>
</dbReference>
<evidence type="ECO:0000256" key="2">
    <source>
        <dbReference type="SAM" id="Phobius"/>
    </source>
</evidence>
<feature type="compositionally biased region" description="Polar residues" evidence="1">
    <location>
        <begin position="331"/>
        <end position="342"/>
    </location>
</feature>
<keyword evidence="5" id="KW-1185">Reference proteome</keyword>
<organism evidence="4 5">
    <name type="scientific">Psilocybe cf. subviscida</name>
    <dbReference type="NCBI Taxonomy" id="2480587"/>
    <lineage>
        <taxon>Eukaryota</taxon>
        <taxon>Fungi</taxon>
        <taxon>Dikarya</taxon>
        <taxon>Basidiomycota</taxon>
        <taxon>Agaricomycotina</taxon>
        <taxon>Agaricomycetes</taxon>
        <taxon>Agaricomycetidae</taxon>
        <taxon>Agaricales</taxon>
        <taxon>Agaricineae</taxon>
        <taxon>Strophariaceae</taxon>
        <taxon>Psilocybe</taxon>
    </lineage>
</organism>
<accession>A0A8H5BX11</accession>
<keyword evidence="2" id="KW-1133">Transmembrane helix</keyword>
<keyword evidence="2" id="KW-0472">Membrane</keyword>
<feature type="chain" id="PRO_5034103908" description="Mid2 domain-containing protein" evidence="3">
    <location>
        <begin position="25"/>
        <end position="552"/>
    </location>
</feature>
<evidence type="ECO:0000256" key="1">
    <source>
        <dbReference type="SAM" id="MobiDB-lite"/>
    </source>
</evidence>
<feature type="region of interest" description="Disordered" evidence="1">
    <location>
        <begin position="530"/>
        <end position="552"/>
    </location>
</feature>
<feature type="region of interest" description="Disordered" evidence="1">
    <location>
        <begin position="323"/>
        <end position="366"/>
    </location>
</feature>
<proteinExistence type="predicted"/>
<gene>
    <name evidence="4" type="ORF">D9619_005240</name>
</gene>
<name>A0A8H5BX11_9AGAR</name>
<sequence>MRSMHRGLLIGILTWYSVSPGVVAVPTNWTIDDTFGDPITGRNVLFLPSTQGVWKTQDCSDCALYPDTNQAFMGTYTAATYHPSLGSISATLTFQGTAIYVFFILAINAPPGITTMTAVNFTLDDQPPVARLPDPDVSSDFQYNVMLWSQTGLPATQHKLVVSTSGEENSFYVNFDYAIYTHDDEAVIPATASSSTLIMAETKLSSTASTSNLSSRMATPPLQSSTTTPSTTKALSITTTTTMAIPARLSTVLSSTTTLSVPSIFSTATVSPSPSSLKSEGADTVSGSHQGEIVGGAVGGAFIALAFMLAVLYVHRRHRQPRNRLRFKSKPITSNTQGSTETLRPPSPVNPSPDDSSSTYHSIATLPEDGEIVVSEDLRRGSRFNGQSSSVLSYTSTNDAPATISPAQSEGVRRARQEELDHQLTERQEVMREVLSDLNSTMDRRYSDNRQRHVRSVSVHTLRRLRSFVGHDVSQQEVRGGSGRQPVVAGDANVRGSEGKTEVNVVELQELNRLLRLEIEFLKLQQESAWAQGLSDDPPPGYTPQARTSQRA</sequence>
<dbReference type="Proteomes" id="UP000567179">
    <property type="component" value="Unassembled WGS sequence"/>
</dbReference>
<feature type="region of interest" description="Disordered" evidence="1">
    <location>
        <begin position="209"/>
        <end position="231"/>
    </location>
</feature>
<keyword evidence="3" id="KW-0732">Signal</keyword>
<evidence type="ECO:0000256" key="3">
    <source>
        <dbReference type="SAM" id="SignalP"/>
    </source>
</evidence>
<dbReference type="OrthoDB" id="2758521at2759"/>